<name>A0A2W1P4M6_PAEXE</name>
<evidence type="ECO:0000256" key="1">
    <source>
        <dbReference type="SAM" id="MobiDB-lite"/>
    </source>
</evidence>
<accession>A0A2W1P4M6</accession>
<feature type="signal peptide" evidence="2">
    <location>
        <begin position="1"/>
        <end position="19"/>
    </location>
</feature>
<dbReference type="GO" id="GO:0030435">
    <property type="term" value="P:sporulation resulting in formation of a cellular spore"/>
    <property type="evidence" value="ECO:0007669"/>
    <property type="project" value="InterPro"/>
</dbReference>
<dbReference type="RefSeq" id="WP_089198442.1">
    <property type="nucleotide sequence ID" value="NZ_NHRJ02000001.1"/>
</dbReference>
<dbReference type="EMBL" id="NHRJ02000001">
    <property type="protein sequence ID" value="PZE22672.1"/>
    <property type="molecule type" value="Genomic_DNA"/>
</dbReference>
<dbReference type="OrthoDB" id="2381329at2"/>
<feature type="compositionally biased region" description="Basic and acidic residues" evidence="1">
    <location>
        <begin position="172"/>
        <end position="183"/>
    </location>
</feature>
<reference evidence="3" key="1">
    <citation type="submission" date="2018-06" db="EMBL/GenBank/DDBJ databases">
        <title>Paenibacillus xerothermodurans sp. nov. an extremely dry heat resistant spore forming bacterium isolated from the soil of Cape Canaveral, Florida.</title>
        <authorList>
            <person name="Seuylemezian A."/>
            <person name="Kaur N."/>
            <person name="Patil P."/>
            <person name="Patil P."/>
            <person name="Mayilraj S."/>
            <person name="Vaishampayan P."/>
        </authorList>
    </citation>
    <scope>NUCLEOTIDE SEQUENCE [LARGE SCALE GENOMIC DNA]</scope>
    <source>
        <strain evidence="3">ATCC 27380</strain>
    </source>
</reference>
<dbReference type="NCBIfam" id="TIGR02898">
    <property type="entry name" value="spore_YhcN_YlaJ"/>
    <property type="match status" value="1"/>
</dbReference>
<comment type="caution">
    <text evidence="3">The sequence shown here is derived from an EMBL/GenBank/DDBJ whole genome shotgun (WGS) entry which is preliminary data.</text>
</comment>
<dbReference type="Proteomes" id="UP000214746">
    <property type="component" value="Unassembled WGS sequence"/>
</dbReference>
<feature type="region of interest" description="Disordered" evidence="1">
    <location>
        <begin position="21"/>
        <end position="52"/>
    </location>
</feature>
<dbReference type="PROSITE" id="PS51257">
    <property type="entry name" value="PROKAR_LIPOPROTEIN"/>
    <property type="match status" value="1"/>
</dbReference>
<feature type="chain" id="PRO_5038370819" evidence="2">
    <location>
        <begin position="20"/>
        <end position="183"/>
    </location>
</feature>
<keyword evidence="3" id="KW-0449">Lipoprotein</keyword>
<dbReference type="AlphaFoldDB" id="A0A2W1P4M6"/>
<protein>
    <submittedName>
        <fullName evidence="3">YhcN/YlaJ family sporulation lipoprotein</fullName>
    </submittedName>
</protein>
<evidence type="ECO:0000256" key="2">
    <source>
        <dbReference type="SAM" id="SignalP"/>
    </source>
</evidence>
<feature type="compositionally biased region" description="Polar residues" evidence="1">
    <location>
        <begin position="30"/>
        <end position="44"/>
    </location>
</feature>
<keyword evidence="2" id="KW-0732">Signal</keyword>
<gene>
    <name evidence="3" type="ORF">CBW46_002575</name>
</gene>
<dbReference type="InterPro" id="IPR019076">
    <property type="entry name" value="Spore_lipoprot_YhcN/YlaJ-like"/>
</dbReference>
<evidence type="ECO:0000313" key="4">
    <source>
        <dbReference type="Proteomes" id="UP000214746"/>
    </source>
</evidence>
<organism evidence="3 4">
    <name type="scientific">Paenibacillus xerothermodurans</name>
    <dbReference type="NCBI Taxonomy" id="1977292"/>
    <lineage>
        <taxon>Bacteria</taxon>
        <taxon>Bacillati</taxon>
        <taxon>Bacillota</taxon>
        <taxon>Bacilli</taxon>
        <taxon>Bacillales</taxon>
        <taxon>Paenibacillaceae</taxon>
        <taxon>Paenibacillus</taxon>
    </lineage>
</organism>
<sequence length="183" mass="19616">MRIFIYCILMLSMLAGCNADTPDEGATPSPEDSNGQVQVQQTAPGQEENEEEDAQALAERLEQIATTVPQVESANCVVFGKTAVVGLDLPADMDRTQVGSTKLAVAEALRKDRHGVNALVTADMDLAERIRQISEDVGNGAAVGGFADEMAQIIGRIMPQYPNDVTPIPPPDETKPDVPRQDL</sequence>
<feature type="region of interest" description="Disordered" evidence="1">
    <location>
        <begin position="162"/>
        <end position="183"/>
    </location>
</feature>
<proteinExistence type="predicted"/>
<dbReference type="InterPro" id="IPR014247">
    <property type="entry name" value="Spore_lipoprot_YhcN/YlaJ"/>
</dbReference>
<dbReference type="Pfam" id="PF09580">
    <property type="entry name" value="Spore_YhcN_YlaJ"/>
    <property type="match status" value="1"/>
</dbReference>
<keyword evidence="4" id="KW-1185">Reference proteome</keyword>
<evidence type="ECO:0000313" key="3">
    <source>
        <dbReference type="EMBL" id="PZE22672.1"/>
    </source>
</evidence>